<dbReference type="Proteomes" id="UP001057402">
    <property type="component" value="Chromosome 4"/>
</dbReference>
<evidence type="ECO:0000313" key="1">
    <source>
        <dbReference type="EMBL" id="KAI4373106.1"/>
    </source>
</evidence>
<protein>
    <submittedName>
        <fullName evidence="1">Uncharacterized protein</fullName>
    </submittedName>
</protein>
<gene>
    <name evidence="1" type="ORF">MLD38_011268</name>
</gene>
<keyword evidence="2" id="KW-1185">Reference proteome</keyword>
<organism evidence="1 2">
    <name type="scientific">Melastoma candidum</name>
    <dbReference type="NCBI Taxonomy" id="119954"/>
    <lineage>
        <taxon>Eukaryota</taxon>
        <taxon>Viridiplantae</taxon>
        <taxon>Streptophyta</taxon>
        <taxon>Embryophyta</taxon>
        <taxon>Tracheophyta</taxon>
        <taxon>Spermatophyta</taxon>
        <taxon>Magnoliopsida</taxon>
        <taxon>eudicotyledons</taxon>
        <taxon>Gunneridae</taxon>
        <taxon>Pentapetalae</taxon>
        <taxon>rosids</taxon>
        <taxon>malvids</taxon>
        <taxon>Myrtales</taxon>
        <taxon>Melastomataceae</taxon>
        <taxon>Melastomatoideae</taxon>
        <taxon>Melastomateae</taxon>
        <taxon>Melastoma</taxon>
    </lineage>
</organism>
<reference evidence="2" key="1">
    <citation type="journal article" date="2023" name="Front. Plant Sci.">
        <title>Chromosomal-level genome assembly of Melastoma candidum provides insights into trichome evolution.</title>
        <authorList>
            <person name="Zhong Y."/>
            <person name="Wu W."/>
            <person name="Sun C."/>
            <person name="Zou P."/>
            <person name="Liu Y."/>
            <person name="Dai S."/>
            <person name="Zhou R."/>
        </authorList>
    </citation>
    <scope>NUCLEOTIDE SEQUENCE [LARGE SCALE GENOMIC DNA]</scope>
</reference>
<proteinExistence type="predicted"/>
<dbReference type="EMBL" id="CM042883">
    <property type="protein sequence ID" value="KAI4373106.1"/>
    <property type="molecule type" value="Genomic_DNA"/>
</dbReference>
<comment type="caution">
    <text evidence="1">The sequence shown here is derived from an EMBL/GenBank/DDBJ whole genome shotgun (WGS) entry which is preliminary data.</text>
</comment>
<accession>A0ACB9R4A1</accession>
<sequence length="183" mass="19806">MDNGTSPLAPSPSNNSVLSSHDQQGTGGFAYGIGISLGVLILIVLLSLISYVCMRLQLTPREAPITPIHRYSFPFSASVHRQDRSSSLEAGLDDNVLGKFPEFPYSQAKDHSRGGDSCSICLTDYREGDSLRQLPDCGHTFHVKCVDPWLRAHPTCPVCRSSPVPSPLPSPLAEVTPFTARLS</sequence>
<name>A0ACB9R4A1_9MYRT</name>
<evidence type="ECO:0000313" key="2">
    <source>
        <dbReference type="Proteomes" id="UP001057402"/>
    </source>
</evidence>